<dbReference type="MGI" id="MGI:2685650">
    <property type="gene designation" value="Abhd12b"/>
</dbReference>
<evidence type="ECO:0000313" key="3">
    <source>
        <dbReference type="MGI" id="MGI:2685650"/>
    </source>
</evidence>
<sequence length="57" mass="6282">MDARDCDAASEPGPPPCSSVTSWWAMVLRNLSYGSHSRGFKETRDKDCSHSELLPQA</sequence>
<dbReference type="Bgee" id="ENSMUSG00000090121">
    <property type="expression patterns" value="Expressed in lip and 19 other cell types or tissues"/>
</dbReference>
<gene>
    <name evidence="2 3" type="primary">Abhd12b</name>
</gene>
<organism evidence="2 4">
    <name type="scientific">Mus musculus</name>
    <name type="common">Mouse</name>
    <dbReference type="NCBI Taxonomy" id="10090"/>
    <lineage>
        <taxon>Eukaryota</taxon>
        <taxon>Metazoa</taxon>
        <taxon>Chordata</taxon>
        <taxon>Craniata</taxon>
        <taxon>Vertebrata</taxon>
        <taxon>Euteleostomi</taxon>
        <taxon>Mammalia</taxon>
        <taxon>Eutheria</taxon>
        <taxon>Euarchontoglires</taxon>
        <taxon>Glires</taxon>
        <taxon>Rodentia</taxon>
        <taxon>Myomorpha</taxon>
        <taxon>Muroidea</taxon>
        <taxon>Muridae</taxon>
        <taxon>Murinae</taxon>
        <taxon>Mus</taxon>
        <taxon>Mus</taxon>
    </lineage>
</organism>
<reference evidence="2" key="3">
    <citation type="submission" date="2025-05" db="UniProtKB">
        <authorList>
            <consortium name="Ensembl"/>
        </authorList>
    </citation>
    <scope>IDENTIFICATION</scope>
    <source>
        <strain evidence="2">C57BL/6J</strain>
    </source>
</reference>
<dbReference type="VEuPathDB" id="HostDB:ENSMUSG00000090121"/>
<protein>
    <submittedName>
        <fullName evidence="2">Abhydrolase domain containing 12B</fullName>
    </submittedName>
</protein>
<dbReference type="Proteomes" id="UP000000589">
    <property type="component" value="Chromosome 12"/>
</dbReference>
<feature type="compositionally biased region" description="Basic and acidic residues" evidence="1">
    <location>
        <begin position="39"/>
        <end position="50"/>
    </location>
</feature>
<dbReference type="Antibodypedia" id="130">
    <property type="antibodies" value="87 antibodies from 26 providers"/>
</dbReference>
<dbReference type="GeneTree" id="ENSGT00940000161597"/>
<accession>S4R1Y3</accession>
<keyword evidence="4" id="KW-1185">Reference proteome</keyword>
<proteinExistence type="predicted"/>
<feature type="region of interest" description="Disordered" evidence="1">
    <location>
        <begin position="36"/>
        <end position="57"/>
    </location>
</feature>
<reference evidence="2 4" key="1">
    <citation type="journal article" date="2009" name="PLoS Biol.">
        <title>Lineage-specific biology revealed by a finished genome assembly of the mouse.</title>
        <authorList>
            <consortium name="Mouse Genome Sequencing Consortium"/>
            <person name="Church D.M."/>
            <person name="Goodstadt L."/>
            <person name="Hillier L.W."/>
            <person name="Zody M.C."/>
            <person name="Goldstein S."/>
            <person name="She X."/>
            <person name="Bult C.J."/>
            <person name="Agarwala R."/>
            <person name="Cherry J.L."/>
            <person name="DiCuccio M."/>
            <person name="Hlavina W."/>
            <person name="Kapustin Y."/>
            <person name="Meric P."/>
            <person name="Maglott D."/>
            <person name="Birtle Z."/>
            <person name="Marques A.C."/>
            <person name="Graves T."/>
            <person name="Zhou S."/>
            <person name="Teague B."/>
            <person name="Potamousis K."/>
            <person name="Churas C."/>
            <person name="Place M."/>
            <person name="Herschleb J."/>
            <person name="Runnheim R."/>
            <person name="Forrest D."/>
            <person name="Amos-Landgraf J."/>
            <person name="Schwartz D.C."/>
            <person name="Cheng Z."/>
            <person name="Lindblad-Toh K."/>
            <person name="Eichler E.E."/>
            <person name="Ponting C.P."/>
        </authorList>
    </citation>
    <scope>NUCLEOTIDE SEQUENCE [LARGE SCALE GENOMIC DNA]</scope>
    <source>
        <strain evidence="2 4">C57BL/6J</strain>
    </source>
</reference>
<name>S4R1Y3_MOUSE</name>
<dbReference type="Ensembl" id="ENSMUST00000182782.8">
    <property type="protein sequence ID" value="ENSMUSP00000138423.2"/>
    <property type="gene ID" value="ENSMUSG00000090121.11"/>
</dbReference>
<dbReference type="AlphaFoldDB" id="S4R1Y3"/>
<dbReference type="Ensembl" id="ENSMUST00000182512.8">
    <property type="protein sequence ID" value="ENSMUSP00000138185.2"/>
    <property type="gene ID" value="ENSMUSG00000090121.11"/>
</dbReference>
<evidence type="ECO:0000313" key="4">
    <source>
        <dbReference type="Proteomes" id="UP000000589"/>
    </source>
</evidence>
<dbReference type="ExpressionAtlas" id="S4R1Y3">
    <property type="expression patterns" value="baseline and differential"/>
</dbReference>
<dbReference type="HOGENOM" id="CLU_2995959_0_0_1"/>
<evidence type="ECO:0000256" key="1">
    <source>
        <dbReference type="SAM" id="MobiDB-lite"/>
    </source>
</evidence>
<reference evidence="2" key="2">
    <citation type="journal article" date="2011" name="PLoS Biol.">
        <title>Modernizing reference genome assemblies.</title>
        <authorList>
            <person name="Church D.M."/>
            <person name="Schneider V.A."/>
            <person name="Graves T."/>
            <person name="Auger K."/>
            <person name="Cunningham F."/>
            <person name="Bouk N."/>
            <person name="Chen H.C."/>
            <person name="Agarwala R."/>
            <person name="McLaren W.M."/>
            <person name="Ritchie G.R."/>
            <person name="Albracht D."/>
            <person name="Kremitzki M."/>
            <person name="Rock S."/>
            <person name="Kotkiewicz H."/>
            <person name="Kremitzki C."/>
            <person name="Wollam A."/>
            <person name="Trani L."/>
            <person name="Fulton L."/>
            <person name="Fulton R."/>
            <person name="Matthews L."/>
            <person name="Whitehead S."/>
            <person name="Chow W."/>
            <person name="Torrance J."/>
            <person name="Dunn M."/>
            <person name="Harden G."/>
            <person name="Threadgold G."/>
            <person name="Wood J."/>
            <person name="Collins J."/>
            <person name="Heath P."/>
            <person name="Griffiths G."/>
            <person name="Pelan S."/>
            <person name="Grafham D."/>
            <person name="Eichler E.E."/>
            <person name="Weinstock G."/>
            <person name="Mardis E.R."/>
            <person name="Wilson R.K."/>
            <person name="Howe K."/>
            <person name="Flicek P."/>
            <person name="Hubbard T."/>
        </authorList>
    </citation>
    <scope>NUCLEOTIDE SEQUENCE [LARGE SCALE GENOMIC DNA]</scope>
    <source>
        <strain evidence="2">C57BL/6J</strain>
    </source>
</reference>
<evidence type="ECO:0000313" key="2">
    <source>
        <dbReference type="Ensembl" id="ENSMUSP00000138423.2"/>
    </source>
</evidence>
<dbReference type="AGR" id="MGI:2685650"/>